<evidence type="ECO:0000256" key="3">
    <source>
        <dbReference type="ARBA" id="ARBA00010456"/>
    </source>
</evidence>
<proteinExistence type="inferred from homology"/>
<dbReference type="SUPFAM" id="SSF53167">
    <property type="entry name" value="Purine and uridine phosphorylases"/>
    <property type="match status" value="1"/>
</dbReference>
<comment type="similarity">
    <text evidence="3 10">Belongs to the PNP/UDP phosphorylase family.</text>
</comment>
<dbReference type="PANTHER" id="PTHR43691:SF11">
    <property type="entry name" value="FI09636P-RELATED"/>
    <property type="match status" value="1"/>
</dbReference>
<protein>
    <recommendedName>
        <fullName evidence="5 10">Uridine phosphorylase</fullName>
        <ecNumber evidence="4 10">2.4.2.3</ecNumber>
    </recommendedName>
</protein>
<dbReference type="PANTHER" id="PTHR43691">
    <property type="entry name" value="URIDINE PHOSPHORYLASE"/>
    <property type="match status" value="1"/>
</dbReference>
<accession>A0A7W9SG12</accession>
<evidence type="ECO:0000256" key="10">
    <source>
        <dbReference type="RuleBase" id="RU361131"/>
    </source>
</evidence>
<dbReference type="AlphaFoldDB" id="A0A7W9SG12"/>
<dbReference type="EMBL" id="JACHHH010000007">
    <property type="protein sequence ID" value="MBB6041504.1"/>
    <property type="molecule type" value="Genomic_DNA"/>
</dbReference>
<evidence type="ECO:0000256" key="5">
    <source>
        <dbReference type="ARBA" id="ARBA00021980"/>
    </source>
</evidence>
<dbReference type="CDD" id="cd17767">
    <property type="entry name" value="UP_EcUdp-like"/>
    <property type="match status" value="1"/>
</dbReference>
<dbReference type="InterPro" id="IPR010058">
    <property type="entry name" value="Uridine_phosphorylase"/>
</dbReference>
<name>A0A7W9SG12_9FIRM</name>
<evidence type="ECO:0000256" key="8">
    <source>
        <dbReference type="ARBA" id="ARBA00022679"/>
    </source>
</evidence>
<comment type="caution">
    <text evidence="12">The sequence shown here is derived from an EMBL/GenBank/DDBJ whole genome shotgun (WGS) entry which is preliminary data.</text>
</comment>
<evidence type="ECO:0000256" key="6">
    <source>
        <dbReference type="ARBA" id="ARBA00022490"/>
    </source>
</evidence>
<dbReference type="Proteomes" id="UP000522163">
    <property type="component" value="Unassembled WGS sequence"/>
</dbReference>
<dbReference type="GO" id="GO:0004850">
    <property type="term" value="F:uridine phosphorylase activity"/>
    <property type="evidence" value="ECO:0007669"/>
    <property type="project" value="UniProtKB-EC"/>
</dbReference>
<dbReference type="InterPro" id="IPR000845">
    <property type="entry name" value="Nucleoside_phosphorylase_d"/>
</dbReference>
<dbReference type="InterPro" id="IPR018016">
    <property type="entry name" value="Nucleoside_phosphorylase_CS"/>
</dbReference>
<organism evidence="12 13">
    <name type="scientific">Oribacterium sinus</name>
    <dbReference type="NCBI Taxonomy" id="237576"/>
    <lineage>
        <taxon>Bacteria</taxon>
        <taxon>Bacillati</taxon>
        <taxon>Bacillota</taxon>
        <taxon>Clostridia</taxon>
        <taxon>Lachnospirales</taxon>
        <taxon>Lachnospiraceae</taxon>
        <taxon>Oribacterium</taxon>
    </lineage>
</organism>
<gene>
    <name evidence="12" type="ORF">HNQ46_001487</name>
</gene>
<dbReference type="GO" id="GO:0009164">
    <property type="term" value="P:nucleoside catabolic process"/>
    <property type="evidence" value="ECO:0007669"/>
    <property type="project" value="UniProtKB-ARBA"/>
</dbReference>
<evidence type="ECO:0000256" key="7">
    <source>
        <dbReference type="ARBA" id="ARBA00022676"/>
    </source>
</evidence>
<comment type="pathway">
    <text evidence="2 10">Pyrimidine metabolism; UMP biosynthesis via salvage pathway; uracil from uridine (phosphorylase route): step 1/1.</text>
</comment>
<comment type="catalytic activity">
    <reaction evidence="9 10">
        <text>uridine + phosphate = alpha-D-ribose 1-phosphate + uracil</text>
        <dbReference type="Rhea" id="RHEA:24388"/>
        <dbReference type="ChEBI" id="CHEBI:16704"/>
        <dbReference type="ChEBI" id="CHEBI:17568"/>
        <dbReference type="ChEBI" id="CHEBI:43474"/>
        <dbReference type="ChEBI" id="CHEBI:57720"/>
        <dbReference type="EC" id="2.4.2.3"/>
    </reaction>
</comment>
<keyword evidence="6" id="KW-0963">Cytoplasm</keyword>
<reference evidence="12 13" key="1">
    <citation type="submission" date="2020-08" db="EMBL/GenBank/DDBJ databases">
        <title>Genomic Encyclopedia of Type Strains, Phase IV (KMG-IV): sequencing the most valuable type-strain genomes for metagenomic binning, comparative biology and taxonomic classification.</title>
        <authorList>
            <person name="Goeker M."/>
        </authorList>
    </citation>
    <scope>NUCLEOTIDE SEQUENCE [LARGE SCALE GENOMIC DNA]</scope>
    <source>
        <strain evidence="12 13">DSM 17245</strain>
    </source>
</reference>
<dbReference type="Pfam" id="PF01048">
    <property type="entry name" value="PNP_UDP_1"/>
    <property type="match status" value="1"/>
</dbReference>
<dbReference type="UniPathway" id="UPA00574">
    <property type="reaction ID" value="UER00633"/>
</dbReference>
<dbReference type="GeneID" id="85015024"/>
<dbReference type="GO" id="GO:0009166">
    <property type="term" value="P:nucleotide catabolic process"/>
    <property type="evidence" value="ECO:0007669"/>
    <property type="project" value="InterPro"/>
</dbReference>
<evidence type="ECO:0000256" key="1">
    <source>
        <dbReference type="ARBA" id="ARBA00004496"/>
    </source>
</evidence>
<dbReference type="EC" id="2.4.2.3" evidence="4 10"/>
<evidence type="ECO:0000259" key="11">
    <source>
        <dbReference type="Pfam" id="PF01048"/>
    </source>
</evidence>
<dbReference type="PROSITE" id="PS01232">
    <property type="entry name" value="PNP_UDP_1"/>
    <property type="match status" value="1"/>
</dbReference>
<evidence type="ECO:0000313" key="13">
    <source>
        <dbReference type="Proteomes" id="UP000522163"/>
    </source>
</evidence>
<dbReference type="InterPro" id="IPR035994">
    <property type="entry name" value="Nucleoside_phosphorylase_sf"/>
</dbReference>
<dbReference type="GO" id="GO:0005829">
    <property type="term" value="C:cytosol"/>
    <property type="evidence" value="ECO:0007669"/>
    <property type="project" value="TreeGrafter"/>
</dbReference>
<feature type="domain" description="Nucleoside phosphorylase" evidence="11">
    <location>
        <begin position="22"/>
        <end position="251"/>
    </location>
</feature>
<evidence type="ECO:0000256" key="2">
    <source>
        <dbReference type="ARBA" id="ARBA00004825"/>
    </source>
</evidence>
<keyword evidence="7 10" id="KW-0328">Glycosyltransferase</keyword>
<comment type="function">
    <text evidence="10">Catalyzes the reversible phosphorylytic cleavage of uridine to uracil and ribose-1-phosphate.</text>
</comment>
<sequence length="259" mass="28381">MINYSEDERCYHIGVKKGDLGKYVLLPGDPKRCEKIAKYFDNPELVADRREYVTYTGTLLGEKVSVCSTGIGGPSASIALEELSTCGGEIFIRVGTAGGMDLSVEAGDLVIAQSAIRMEGTSKEYAPIEWPATADFELTKVLEEAGKKLSAKTHVGVVQCKDAFYGQHKPEDLPVSKELLEKWDAWCKLGCKASEMESAALFTVGAYLRKQVGTVLFVVSNQERVKAGLSNEILHDTDLAIQTAIEAVKLLIQREKERK</sequence>
<evidence type="ECO:0000313" key="12">
    <source>
        <dbReference type="EMBL" id="MBB6041504.1"/>
    </source>
</evidence>
<comment type="subcellular location">
    <subcellularLocation>
        <location evidence="1">Cytoplasm</location>
    </subcellularLocation>
</comment>
<evidence type="ECO:0000256" key="9">
    <source>
        <dbReference type="ARBA" id="ARBA00048447"/>
    </source>
</evidence>
<dbReference type="GO" id="GO:0044206">
    <property type="term" value="P:UMP salvage"/>
    <property type="evidence" value="ECO:0007669"/>
    <property type="project" value="UniProtKB-UniPathway"/>
</dbReference>
<evidence type="ECO:0000256" key="4">
    <source>
        <dbReference type="ARBA" id="ARBA00011888"/>
    </source>
</evidence>
<keyword evidence="8 10" id="KW-0808">Transferase</keyword>
<dbReference type="Gene3D" id="3.40.50.1580">
    <property type="entry name" value="Nucleoside phosphorylase domain"/>
    <property type="match status" value="1"/>
</dbReference>
<dbReference type="RefSeq" id="WP_183684112.1">
    <property type="nucleotide sequence ID" value="NZ_JACHHH010000007.1"/>
</dbReference>
<dbReference type="NCBIfam" id="TIGR01718">
    <property type="entry name" value="Uridine-psphlse"/>
    <property type="match status" value="1"/>
</dbReference>